<organism evidence="4 5">
    <name type="scientific">Flammeovirga kamogawensis</name>
    <dbReference type="NCBI Taxonomy" id="373891"/>
    <lineage>
        <taxon>Bacteria</taxon>
        <taxon>Pseudomonadati</taxon>
        <taxon>Bacteroidota</taxon>
        <taxon>Cytophagia</taxon>
        <taxon>Cytophagales</taxon>
        <taxon>Flammeovirgaceae</taxon>
        <taxon>Flammeovirga</taxon>
    </lineage>
</organism>
<dbReference type="Proteomes" id="UP000682802">
    <property type="component" value="Chromosome 2"/>
</dbReference>
<accession>A0ABX8H2J7</accession>
<keyword evidence="5" id="KW-1185">Reference proteome</keyword>
<comment type="pathway">
    <text evidence="1">Siderophore biosynthesis.</text>
</comment>
<name>A0ABX8H2J7_9BACT</name>
<dbReference type="PANTHER" id="PTHR34384">
    <property type="entry name" value="L-2,3-DIAMINOPROPANOATE--CITRATE LIGASE"/>
    <property type="match status" value="1"/>
</dbReference>
<dbReference type="Gene3D" id="1.10.510.40">
    <property type="match status" value="1"/>
</dbReference>
<evidence type="ECO:0000313" key="5">
    <source>
        <dbReference type="Proteomes" id="UP000682802"/>
    </source>
</evidence>
<dbReference type="Gene3D" id="6.10.250.3370">
    <property type="match status" value="1"/>
</dbReference>
<proteinExistence type="predicted"/>
<dbReference type="InterPro" id="IPR007310">
    <property type="entry name" value="Aerobactin_biosyn_IucA/IucC_N"/>
</dbReference>
<dbReference type="InterPro" id="IPR037455">
    <property type="entry name" value="LucA/IucC-like"/>
</dbReference>
<reference evidence="4 5" key="1">
    <citation type="submission" date="2021-05" db="EMBL/GenBank/DDBJ databases">
        <title>Comparative genomic studies on the polysaccharide-degrading batcterial strains of the Flammeovirga genus.</title>
        <authorList>
            <person name="Zewei F."/>
            <person name="Zheng Z."/>
            <person name="Yu L."/>
            <person name="Ruyue G."/>
            <person name="Yanhong M."/>
            <person name="Yuanyuan C."/>
            <person name="Jingyan G."/>
            <person name="Wenjun H."/>
        </authorList>
    </citation>
    <scope>NUCLEOTIDE SEQUENCE [LARGE SCALE GENOMIC DNA]</scope>
    <source>
        <strain evidence="4 5">YS10</strain>
    </source>
</reference>
<evidence type="ECO:0000259" key="2">
    <source>
        <dbReference type="Pfam" id="PF04183"/>
    </source>
</evidence>
<dbReference type="Pfam" id="PF04183">
    <property type="entry name" value="IucA_IucC"/>
    <property type="match status" value="1"/>
</dbReference>
<sequence>MNTSLKNQEAINHFDASLWNKVNALFIRKAISELSHEKLITPHLTKINDEFNDFTIKLDNQISYFFSARILPLEHWWIDLKSIRKQQNEEVAPLSIIEFIFEVNHLLKIPTDMLPTYLEELSNTLYGAIYKLKNNTITANELSKADFQTIEKNMFEGHPCFIANNGRIGFNAKDYQKFAPEASNGFKVLWVAGHKSKTSFTSIDSLNYTAVITQELGTEQLNTYQNSLKGLGLHPDDFYIFPMHPWQWQNKLSFIFADDITNQKLILLGEGKDTYQPQQSIRTLYNKSDKDKFYVKTGLSIQNMGFMRGLSPYYMQTTPGITAWITALLKEDNYLQKHSFSMLGEVATIGYRNVNFEPLGRTNAYNKMVAVLWRETPQQFLEKEEKAVTMASLLHIDGEGNALLKAFIDSSWLSVKEWVKNYLDAYLKPLLHCFYAYDLAFMPHGENIILKMKNNVPFGIFMKDITEEVVVFKEDKNYSSAVKRLVVNASNEVKSLTIFTDIFDCYFRFLSQILEEHCHFHHLDFWELVSLSIKEYQNEHPQFSSKFIECDLFADDFILSCLNRLQLQNNKQMVDLTDPVNSLQFIGTIKNPISKFKTVAHELN</sequence>
<dbReference type="Pfam" id="PF06276">
    <property type="entry name" value="FhuF"/>
    <property type="match status" value="1"/>
</dbReference>
<feature type="domain" description="Aerobactin siderophore biosynthesis IucA/IucC N-terminal" evidence="2">
    <location>
        <begin position="146"/>
        <end position="395"/>
    </location>
</feature>
<dbReference type="PANTHER" id="PTHR34384:SF6">
    <property type="entry name" value="STAPHYLOFERRIN B SYNTHASE"/>
    <property type="match status" value="1"/>
</dbReference>
<dbReference type="EMBL" id="CP076129">
    <property type="protein sequence ID" value="QWG09848.1"/>
    <property type="molecule type" value="Genomic_DNA"/>
</dbReference>
<evidence type="ECO:0000313" key="4">
    <source>
        <dbReference type="EMBL" id="QWG09848.1"/>
    </source>
</evidence>
<protein>
    <submittedName>
        <fullName evidence="4">IucA/IucC family siderophore biosynthesis protein</fullName>
    </submittedName>
</protein>
<dbReference type="InterPro" id="IPR022770">
    <property type="entry name" value="IucA/IucC-like_C"/>
</dbReference>
<feature type="domain" description="Aerobactin siderophore biosynthesis IucA/IucC-like C-terminal" evidence="3">
    <location>
        <begin position="417"/>
        <end position="574"/>
    </location>
</feature>
<evidence type="ECO:0000256" key="1">
    <source>
        <dbReference type="ARBA" id="ARBA00004924"/>
    </source>
</evidence>
<dbReference type="Gene3D" id="3.30.310.280">
    <property type="match status" value="1"/>
</dbReference>
<dbReference type="RefSeq" id="WP_144076511.1">
    <property type="nucleotide sequence ID" value="NZ_CP076129.1"/>
</dbReference>
<evidence type="ECO:0000259" key="3">
    <source>
        <dbReference type="Pfam" id="PF06276"/>
    </source>
</evidence>
<gene>
    <name evidence="4" type="ORF">KM029_19400</name>
</gene>